<protein>
    <submittedName>
        <fullName evidence="2">Uncharacterized protein</fullName>
    </submittedName>
</protein>
<dbReference type="AlphaFoldDB" id="A0AAD3YBM0"/>
<keyword evidence="3" id="KW-1185">Reference proteome</keyword>
<evidence type="ECO:0000313" key="2">
    <source>
        <dbReference type="EMBL" id="GMK57185.1"/>
    </source>
</evidence>
<evidence type="ECO:0000313" key="3">
    <source>
        <dbReference type="Proteomes" id="UP001222932"/>
    </source>
</evidence>
<feature type="region of interest" description="Disordered" evidence="1">
    <location>
        <begin position="74"/>
        <end position="126"/>
    </location>
</feature>
<feature type="region of interest" description="Disordered" evidence="1">
    <location>
        <begin position="1"/>
        <end position="62"/>
    </location>
</feature>
<organism evidence="2 3">
    <name type="scientific">Cutaneotrichosporon spelunceum</name>
    <dbReference type="NCBI Taxonomy" id="1672016"/>
    <lineage>
        <taxon>Eukaryota</taxon>
        <taxon>Fungi</taxon>
        <taxon>Dikarya</taxon>
        <taxon>Basidiomycota</taxon>
        <taxon>Agaricomycotina</taxon>
        <taxon>Tremellomycetes</taxon>
        <taxon>Trichosporonales</taxon>
        <taxon>Trichosporonaceae</taxon>
        <taxon>Cutaneotrichosporon</taxon>
    </lineage>
</organism>
<gene>
    <name evidence="2" type="ORF">CspeluHIS016_0400190</name>
</gene>
<reference evidence="2" key="1">
    <citation type="journal article" date="2023" name="BMC Genomics">
        <title>Chromosome-level genome assemblies of Cutaneotrichosporon spp. (Trichosporonales, Basidiomycota) reveal imbalanced evolution between nucleotide sequences and chromosome synteny.</title>
        <authorList>
            <person name="Kobayashi Y."/>
            <person name="Kayamori A."/>
            <person name="Aoki K."/>
            <person name="Shiwa Y."/>
            <person name="Matsutani M."/>
            <person name="Fujita N."/>
            <person name="Sugita T."/>
            <person name="Iwasaki W."/>
            <person name="Tanaka N."/>
            <person name="Takashima M."/>
        </authorList>
    </citation>
    <scope>NUCLEOTIDE SEQUENCE</scope>
    <source>
        <strain evidence="2">HIS016</strain>
    </source>
</reference>
<reference evidence="2" key="2">
    <citation type="submission" date="2023-06" db="EMBL/GenBank/DDBJ databases">
        <authorList>
            <person name="Kobayashi Y."/>
            <person name="Kayamori A."/>
            <person name="Aoki K."/>
            <person name="Shiwa Y."/>
            <person name="Fujita N."/>
            <person name="Sugita T."/>
            <person name="Iwasaki W."/>
            <person name="Tanaka N."/>
            <person name="Takashima M."/>
        </authorList>
    </citation>
    <scope>NUCLEOTIDE SEQUENCE</scope>
    <source>
        <strain evidence="2">HIS016</strain>
    </source>
</reference>
<sequence length="289" mass="32029">MSSAHPRPRSLSPHPLSLRSSPSPRSRSPSPSPPHSRTPLRPPPTSPAPTSPASDRSTARRLVARARALAALLGLRLRRLRKRESEGRGGGETRLASWVEGEGGELEQGKWEPSEPTEENVPGVGTGRRRREVYANQAGRYAEERAADARQSWEQYRASVDNYTRSLGLGHGTVTYSGSIHSSPDSSRGHGSLGRSFGHLRAHSSPDAWLHTHATYTYSSTHDHRAADDAAWQGDRVNHPVRHNGAPAHWVDMVDWVEVELTDRRPDAGRWDKETELFREVRRIEAVVA</sequence>
<comment type="caution">
    <text evidence="2">The sequence shown here is derived from an EMBL/GenBank/DDBJ whole genome shotgun (WGS) entry which is preliminary data.</text>
</comment>
<accession>A0AAD3YBM0</accession>
<feature type="region of interest" description="Disordered" evidence="1">
    <location>
        <begin position="178"/>
        <end position="198"/>
    </location>
</feature>
<feature type="compositionally biased region" description="Low complexity" evidence="1">
    <location>
        <begin position="1"/>
        <end position="29"/>
    </location>
</feature>
<dbReference type="Proteomes" id="UP001222932">
    <property type="component" value="Unassembled WGS sequence"/>
</dbReference>
<proteinExistence type="predicted"/>
<dbReference type="EMBL" id="BTCM01000004">
    <property type="protein sequence ID" value="GMK57185.1"/>
    <property type="molecule type" value="Genomic_DNA"/>
</dbReference>
<feature type="compositionally biased region" description="Pro residues" evidence="1">
    <location>
        <begin position="30"/>
        <end position="50"/>
    </location>
</feature>
<evidence type="ECO:0000256" key="1">
    <source>
        <dbReference type="SAM" id="MobiDB-lite"/>
    </source>
</evidence>
<name>A0AAD3YBM0_9TREE</name>